<organism evidence="1 2">
    <name type="scientific">Alicyclobacillus mengziensis</name>
    <dbReference type="NCBI Taxonomy" id="2931921"/>
    <lineage>
        <taxon>Bacteria</taxon>
        <taxon>Bacillati</taxon>
        <taxon>Bacillota</taxon>
        <taxon>Bacilli</taxon>
        <taxon>Bacillales</taxon>
        <taxon>Alicyclobacillaceae</taxon>
        <taxon>Alicyclobacillus</taxon>
    </lineage>
</organism>
<gene>
    <name evidence="1" type="ORF">JZ786_14830</name>
</gene>
<evidence type="ECO:0000313" key="1">
    <source>
        <dbReference type="EMBL" id="QSO45813.1"/>
    </source>
</evidence>
<sequence>MWWNSRANARDLMAQMAELTRTLREVSAKLPEKSVQVTVESLHVDKATLESLVFRMDSLDIQELSGSLNLGNNFGQAPDRHTKSVSQVRFGDGSASGPRTQHLTKTSIVDGAAKGAADVKEHQPSGAMLNGSEVRAQLSQDFHPVTKDGHVKETDRGYVIRFSSAARTE</sequence>
<dbReference type="EMBL" id="CP071182">
    <property type="protein sequence ID" value="QSO45813.1"/>
    <property type="molecule type" value="Genomic_DNA"/>
</dbReference>
<accession>A0A9X7Z640</accession>
<name>A0A9X7Z640_9BACL</name>
<dbReference type="AlphaFoldDB" id="A0A9X7Z640"/>
<dbReference type="KEGG" id="afx:JZ786_14830"/>
<protein>
    <submittedName>
        <fullName evidence="1">Uncharacterized protein</fullName>
    </submittedName>
</protein>
<keyword evidence="2" id="KW-1185">Reference proteome</keyword>
<evidence type="ECO:0000313" key="2">
    <source>
        <dbReference type="Proteomes" id="UP000663505"/>
    </source>
</evidence>
<dbReference type="Proteomes" id="UP000663505">
    <property type="component" value="Chromosome"/>
</dbReference>
<proteinExistence type="predicted"/>
<dbReference type="RefSeq" id="WP_206655186.1">
    <property type="nucleotide sequence ID" value="NZ_CP071182.1"/>
</dbReference>
<reference evidence="1 2" key="1">
    <citation type="submission" date="2021-02" db="EMBL/GenBank/DDBJ databases">
        <title>Alicyclobacillus curvatus sp. nov. and Alicyclobacillus mengziensis sp. nov., two acidophilic bacteria isolated from acid mine drainage.</title>
        <authorList>
            <person name="Huang Y."/>
        </authorList>
    </citation>
    <scope>NUCLEOTIDE SEQUENCE [LARGE SCALE GENOMIC DNA]</scope>
    <source>
        <strain evidence="1 2">S30H14</strain>
    </source>
</reference>